<organism evidence="2 3">
    <name type="scientific">Dendrobium nobile</name>
    <name type="common">Orchid</name>
    <dbReference type="NCBI Taxonomy" id="94219"/>
    <lineage>
        <taxon>Eukaryota</taxon>
        <taxon>Viridiplantae</taxon>
        <taxon>Streptophyta</taxon>
        <taxon>Embryophyta</taxon>
        <taxon>Tracheophyta</taxon>
        <taxon>Spermatophyta</taxon>
        <taxon>Magnoliopsida</taxon>
        <taxon>Liliopsida</taxon>
        <taxon>Asparagales</taxon>
        <taxon>Orchidaceae</taxon>
        <taxon>Epidendroideae</taxon>
        <taxon>Malaxideae</taxon>
        <taxon>Dendrobiinae</taxon>
        <taxon>Dendrobium</taxon>
    </lineage>
</organism>
<reference evidence="2" key="1">
    <citation type="journal article" date="2022" name="Front. Genet.">
        <title>Chromosome-Scale Assembly of the Dendrobium nobile Genome Provides Insights Into the Molecular Mechanism of the Biosynthesis of the Medicinal Active Ingredient of Dendrobium.</title>
        <authorList>
            <person name="Xu Q."/>
            <person name="Niu S.-C."/>
            <person name="Li K.-L."/>
            <person name="Zheng P.-J."/>
            <person name="Zhang X.-J."/>
            <person name="Jia Y."/>
            <person name="Liu Y."/>
            <person name="Niu Y.-X."/>
            <person name="Yu L.-H."/>
            <person name="Chen D.-F."/>
            <person name="Zhang G.-Q."/>
        </authorList>
    </citation>
    <scope>NUCLEOTIDE SEQUENCE</scope>
    <source>
        <tissue evidence="2">Leaf</tissue>
    </source>
</reference>
<feature type="region of interest" description="Disordered" evidence="1">
    <location>
        <begin position="1"/>
        <end position="55"/>
    </location>
</feature>
<keyword evidence="3" id="KW-1185">Reference proteome</keyword>
<evidence type="ECO:0000256" key="1">
    <source>
        <dbReference type="SAM" id="MobiDB-lite"/>
    </source>
</evidence>
<sequence>MNEGRADKTTTMGLDGQMADTGSRRRTRRRARDSTATATMSSGLDGERDGKLGMLDLNDERDLGDLQTLDLNGSATMSSRLDDNLDDELETRRQPRR</sequence>
<proteinExistence type="predicted"/>
<protein>
    <submittedName>
        <fullName evidence="2">Uncharacterized protein</fullName>
    </submittedName>
</protein>
<evidence type="ECO:0000313" key="3">
    <source>
        <dbReference type="Proteomes" id="UP000829196"/>
    </source>
</evidence>
<accession>A0A8T3AJH7</accession>
<evidence type="ECO:0000313" key="2">
    <source>
        <dbReference type="EMBL" id="KAI0496181.1"/>
    </source>
</evidence>
<feature type="region of interest" description="Disordered" evidence="1">
    <location>
        <begin position="69"/>
        <end position="97"/>
    </location>
</feature>
<gene>
    <name evidence="2" type="ORF">KFK09_022488</name>
</gene>
<feature type="compositionally biased region" description="Polar residues" evidence="1">
    <location>
        <begin position="69"/>
        <end position="79"/>
    </location>
</feature>
<dbReference type="EMBL" id="JAGYWB010000016">
    <property type="protein sequence ID" value="KAI0496181.1"/>
    <property type="molecule type" value="Genomic_DNA"/>
</dbReference>
<name>A0A8T3AJH7_DENNO</name>
<comment type="caution">
    <text evidence="2">The sequence shown here is derived from an EMBL/GenBank/DDBJ whole genome shotgun (WGS) entry which is preliminary data.</text>
</comment>
<dbReference type="AlphaFoldDB" id="A0A8T3AJH7"/>
<dbReference type="Proteomes" id="UP000829196">
    <property type="component" value="Unassembled WGS sequence"/>
</dbReference>